<evidence type="ECO:0000259" key="1">
    <source>
        <dbReference type="PROSITE" id="PS50835"/>
    </source>
</evidence>
<organism evidence="2 3">
    <name type="scientific">Gadus morhua</name>
    <name type="common">Atlantic cod</name>
    <dbReference type="NCBI Taxonomy" id="8049"/>
    <lineage>
        <taxon>Eukaryota</taxon>
        <taxon>Metazoa</taxon>
        <taxon>Chordata</taxon>
        <taxon>Craniata</taxon>
        <taxon>Vertebrata</taxon>
        <taxon>Euteleostomi</taxon>
        <taxon>Actinopterygii</taxon>
        <taxon>Neopterygii</taxon>
        <taxon>Teleostei</taxon>
        <taxon>Neoteleostei</taxon>
        <taxon>Acanthomorphata</taxon>
        <taxon>Zeiogadaria</taxon>
        <taxon>Gadariae</taxon>
        <taxon>Gadiformes</taxon>
        <taxon>Gadoidei</taxon>
        <taxon>Gadidae</taxon>
        <taxon>Gadus</taxon>
    </lineage>
</organism>
<reference evidence="2" key="1">
    <citation type="submission" date="2025-08" db="UniProtKB">
        <authorList>
            <consortium name="Ensembl"/>
        </authorList>
    </citation>
    <scope>IDENTIFICATION</scope>
</reference>
<evidence type="ECO:0000313" key="2">
    <source>
        <dbReference type="Ensembl" id="ENSGMOP00000000072.2"/>
    </source>
</evidence>
<dbReference type="PROSITE" id="PS51257">
    <property type="entry name" value="PROKAR_LIPOPROTEIN"/>
    <property type="match status" value="1"/>
</dbReference>
<dbReference type="InterPro" id="IPR007110">
    <property type="entry name" value="Ig-like_dom"/>
</dbReference>
<dbReference type="PANTHER" id="PTHR46484">
    <property type="entry name" value="SI:CH211-171H4.5-RELATED"/>
    <property type="match status" value="1"/>
</dbReference>
<dbReference type="SUPFAM" id="SSF48726">
    <property type="entry name" value="Immunoglobulin"/>
    <property type="match status" value="2"/>
</dbReference>
<dbReference type="Pfam" id="PF07686">
    <property type="entry name" value="V-set"/>
    <property type="match status" value="1"/>
</dbReference>
<dbReference type="Gene3D" id="2.60.40.10">
    <property type="entry name" value="Immunoglobulins"/>
    <property type="match status" value="2"/>
</dbReference>
<keyword evidence="3" id="KW-1185">Reference proteome</keyword>
<dbReference type="InterPro" id="IPR003599">
    <property type="entry name" value="Ig_sub"/>
</dbReference>
<dbReference type="SMART" id="SM00409">
    <property type="entry name" value="IG"/>
    <property type="match status" value="2"/>
</dbReference>
<dbReference type="Ensembl" id="ENSGMOT00000000074.2">
    <property type="protein sequence ID" value="ENSGMOP00000000072.2"/>
    <property type="gene ID" value="ENSGMOG00000000074.2"/>
</dbReference>
<protein>
    <recommendedName>
        <fullName evidence="1">Ig-like domain-containing protein</fullName>
    </recommendedName>
</protein>
<dbReference type="Proteomes" id="UP000694546">
    <property type="component" value="Chromosome 11"/>
</dbReference>
<sequence>MHIRGRPYLHPLCGSSWTADIPSSITALIGSCVVIPCSFDYPNFVPKPSTEFVRVWSDQNDHIIYHPESSMMVESYRGRVSYLGDINGKNCTVMIDPVKESDKGSYYFRIEISDFNNYSYREKKVSCFIAMDTGAPEPITFEVDQDLKEGESVMASCSVTHTCPTAPPTFTWTHSALLSSELLPQKDGQWQSRSGLSFRLTRDLHNKSLTCRVKFRGGQMSNSSTVLLVKRESPLGSFLCVSVLRFKSEEVTITFHSKSNIYIYNSYLQIYESEKVTTTS</sequence>
<dbReference type="InterPro" id="IPR036179">
    <property type="entry name" value="Ig-like_dom_sf"/>
</dbReference>
<reference evidence="2" key="2">
    <citation type="submission" date="2025-09" db="UniProtKB">
        <authorList>
            <consortium name="Ensembl"/>
        </authorList>
    </citation>
    <scope>IDENTIFICATION</scope>
</reference>
<dbReference type="GeneTree" id="ENSGT01150000286924"/>
<feature type="domain" description="Ig-like" evidence="1">
    <location>
        <begin position="136"/>
        <end position="227"/>
    </location>
</feature>
<dbReference type="InterPro" id="IPR013106">
    <property type="entry name" value="Ig_V-set"/>
</dbReference>
<dbReference type="PROSITE" id="PS50835">
    <property type="entry name" value="IG_LIKE"/>
    <property type="match status" value="1"/>
</dbReference>
<evidence type="ECO:0000313" key="3">
    <source>
        <dbReference type="Proteomes" id="UP000694546"/>
    </source>
</evidence>
<dbReference type="OMA" id="EALYCTA"/>
<name>A0A8C4YTC1_GADMO</name>
<dbReference type="InterPro" id="IPR013783">
    <property type="entry name" value="Ig-like_fold"/>
</dbReference>
<dbReference type="AlphaFoldDB" id="A0A8C4YTC1"/>
<proteinExistence type="predicted"/>
<accession>A0A8C4YTC1</accession>
<dbReference type="PANTHER" id="PTHR46484:SF7">
    <property type="entry name" value="MYELIN-ASSOCIATED GLYCOPROTEIN-LIKE-RELATED"/>
    <property type="match status" value="1"/>
</dbReference>